<dbReference type="EMBL" id="CP003787">
    <property type="protein sequence ID" value="AFR36249.1"/>
    <property type="molecule type" value="Genomic_DNA"/>
</dbReference>
<gene>
    <name evidence="1" type="ORF">B739_1658</name>
</gene>
<evidence type="ECO:0000313" key="1">
    <source>
        <dbReference type="EMBL" id="AFR36249.1"/>
    </source>
</evidence>
<keyword evidence="2" id="KW-1185">Reference proteome</keyword>
<proteinExistence type="predicted"/>
<dbReference type="HOGENOM" id="CLU_1472478_0_0_10"/>
<dbReference type="KEGG" id="rag:B739_1658"/>
<dbReference type="RefSeq" id="WP_014938545.1">
    <property type="nucleotide sequence ID" value="NC_018609.1"/>
</dbReference>
<dbReference type="PATRIC" id="fig|1228997.3.peg.1656"/>
<accession>J9R335</accession>
<dbReference type="Proteomes" id="UP000006276">
    <property type="component" value="Chromosome"/>
</dbReference>
<dbReference type="AlphaFoldDB" id="J9R335"/>
<protein>
    <submittedName>
        <fullName evidence="1">Uncharacterized protein</fullName>
    </submittedName>
</protein>
<name>J9R335_RIEAN</name>
<organism evidence="1 2">
    <name type="scientific">Riemerella anatipestifer RA-CH-1</name>
    <dbReference type="NCBI Taxonomy" id="1228997"/>
    <lineage>
        <taxon>Bacteria</taxon>
        <taxon>Pseudomonadati</taxon>
        <taxon>Bacteroidota</taxon>
        <taxon>Flavobacteriia</taxon>
        <taxon>Flavobacteriales</taxon>
        <taxon>Weeksellaceae</taxon>
        <taxon>Riemerella</taxon>
    </lineage>
</organism>
<sequence length="191" mass="21339">MSFDFLIEDLPYCPADRAVGGIATRIWYAPDFFFNKIQLPNSNTPPNKVIKTKNITLNEGKQLAFIDVFLEQNSLTEKPIGGLRKWKSASEFSISVLEMNARNLGFTSKVKNIPLVFFIPDANGRLWVMGNKQNAAYMSSYEGTTGKKYEDDSLITMSFTANAPLYLYEGSISSIVKVGGFTQGFSKGFRI</sequence>
<evidence type="ECO:0000313" key="2">
    <source>
        <dbReference type="Proteomes" id="UP000006276"/>
    </source>
</evidence>
<reference evidence="1 2" key="1">
    <citation type="submission" date="2012-09" db="EMBL/GenBank/DDBJ databases">
        <title>Riemerella anatipestifer vaccine strains.</title>
        <authorList>
            <person name="Chun C.A."/>
            <person name="Shu W.M."/>
            <person name="Kang Z.D."/>
            <person name="Jia W.X."/>
        </authorList>
    </citation>
    <scope>NUCLEOTIDE SEQUENCE [LARGE SCALE GENOMIC DNA]</scope>
    <source>
        <strain evidence="1 2">RA-CH-1</strain>
    </source>
</reference>